<evidence type="ECO:0000313" key="17">
    <source>
        <dbReference type="Proteomes" id="UP000046947"/>
    </source>
</evidence>
<reference evidence="12 13" key="1">
    <citation type="submission" date="2015-03" db="EMBL/GenBank/DDBJ databases">
        <authorList>
            <consortium name="Pathogen Informatics"/>
        </authorList>
    </citation>
    <scope>NUCLEOTIDE SEQUENCE [LARGE SCALE GENOMIC DNA]</scope>
    <source>
        <strain evidence="3 20">Bir 172</strain>
        <strain evidence="5 22">Bir 185</strain>
        <strain evidence="4 21">Bir 187</strain>
        <strain evidence="6 14">D00501624</strain>
        <strain evidence="9 16">G09801536</strain>
        <strain evidence="2 18">G09901357</strain>
        <strain evidence="1 17">H09601792</strain>
        <strain evidence="12">K00500041</strain>
        <strain evidence="10 15">M09401471</strain>
        <strain evidence="13">N09902308</strain>
        <strain evidence="8 19">P00601463</strain>
    </source>
</reference>
<evidence type="ECO:0000313" key="9">
    <source>
        <dbReference type="EMBL" id="COW93556.1"/>
    </source>
</evidence>
<dbReference type="Proteomes" id="UP000039021">
    <property type="component" value="Unassembled WGS sequence"/>
</dbReference>
<evidence type="ECO:0000313" key="7">
    <source>
        <dbReference type="EMBL" id="COV55716.1"/>
    </source>
</evidence>
<dbReference type="Proteomes" id="UP000046947">
    <property type="component" value="Unassembled WGS sequence"/>
</dbReference>
<dbReference type="EMBL" id="CNFU01001373">
    <property type="protein sequence ID" value="CKT36288.1"/>
    <property type="molecule type" value="Genomic_DNA"/>
</dbReference>
<dbReference type="EMBL" id="CNGE01000379">
    <property type="protein sequence ID" value="CKS62139.1"/>
    <property type="molecule type" value="Genomic_DNA"/>
</dbReference>
<dbReference type="EMBL" id="CFOE01001579">
    <property type="protein sequence ID" value="CFE52443.1"/>
    <property type="molecule type" value="Genomic_DNA"/>
</dbReference>
<dbReference type="EMBL" id="CHKL01000280">
    <property type="protein sequence ID" value="COW41432.1"/>
    <property type="molecule type" value="Genomic_DNA"/>
</dbReference>
<evidence type="ECO:0000313" key="3">
    <source>
        <dbReference type="EMBL" id="CKS62139.1"/>
    </source>
</evidence>
<evidence type="ECO:0000313" key="21">
    <source>
        <dbReference type="Proteomes" id="UP000049023"/>
    </source>
</evidence>
<name>A0A0T9YSQ5_MYCTX</name>
<evidence type="ECO:0000313" key="20">
    <source>
        <dbReference type="Proteomes" id="UP000048948"/>
    </source>
</evidence>
<evidence type="ECO:0000313" key="14">
    <source>
        <dbReference type="Proteomes" id="UP000039217"/>
    </source>
</evidence>
<evidence type="ECO:0000313" key="2">
    <source>
        <dbReference type="EMBL" id="CFE52443.1"/>
    </source>
</evidence>
<dbReference type="EMBL" id="CQQC01001861">
    <property type="protein sequence ID" value="CNW30203.1"/>
    <property type="molecule type" value="Genomic_DNA"/>
</dbReference>
<evidence type="ECO:0000313" key="12">
    <source>
        <dbReference type="Proteomes" id="UP000038802"/>
    </source>
</evidence>
<dbReference type="EMBL" id="CFOH01000081">
    <property type="protein sequence ID" value="CFE47542.1"/>
    <property type="molecule type" value="Genomic_DNA"/>
</dbReference>
<evidence type="ECO:0000313" key="5">
    <source>
        <dbReference type="EMBL" id="CKT39708.1"/>
    </source>
</evidence>
<evidence type="ECO:0000313" key="11">
    <source>
        <dbReference type="EMBL" id="CPB54826.1"/>
    </source>
</evidence>
<dbReference type="Proteomes" id="UP000048600">
    <property type="component" value="Unassembled WGS sequence"/>
</dbReference>
<dbReference type="EMBL" id="CSAE01000143">
    <property type="protein sequence ID" value="COV55716.1"/>
    <property type="molecule type" value="Genomic_DNA"/>
</dbReference>
<dbReference type="EMBL" id="CSAJ01001206">
    <property type="protein sequence ID" value="COX73451.1"/>
    <property type="molecule type" value="Genomic_DNA"/>
</dbReference>
<evidence type="ECO:0000313" key="19">
    <source>
        <dbReference type="Proteomes" id="UP000048600"/>
    </source>
</evidence>
<reference evidence="7" key="2">
    <citation type="submission" date="2015-03" db="EMBL/GenBank/DDBJ databases">
        <authorList>
            <person name="Murphy D."/>
        </authorList>
    </citation>
    <scope>NUCLEOTIDE SEQUENCE [LARGE SCALE GENOMIC DNA]</scope>
    <source>
        <strain evidence="7">K00500041</strain>
    </source>
</reference>
<evidence type="ECO:0000313" key="4">
    <source>
        <dbReference type="EMBL" id="CKT36288.1"/>
    </source>
</evidence>
<dbReference type="Proteomes" id="UP000038802">
    <property type="component" value="Unassembled WGS sequence"/>
</dbReference>
<dbReference type="EMBL" id="CSBK01004092">
    <property type="protein sequence ID" value="CPB54826.1"/>
    <property type="molecule type" value="Genomic_DNA"/>
</dbReference>
<dbReference type="Proteomes" id="UP000050164">
    <property type="component" value="Unassembled WGS sequence"/>
</dbReference>
<reference evidence="11" key="3">
    <citation type="submission" date="2015-03" db="EMBL/GenBank/DDBJ databases">
        <authorList>
            <consortium name="Pathogen Informatics"/>
            <person name="Murphy D."/>
        </authorList>
    </citation>
    <scope>NUCLEOTIDE SEQUENCE</scope>
    <source>
        <strain evidence="11">N09902308</strain>
    </source>
</reference>
<proteinExistence type="predicted"/>
<gene>
    <name evidence="6" type="ORF">ERS007661_03801</name>
    <name evidence="9" type="ORF">ERS007679_04489</name>
    <name evidence="2" type="ORF">ERS007681_04840</name>
    <name evidence="1" type="ORF">ERS007688_00781</name>
    <name evidence="7" type="ORF">ERS007703_01624</name>
    <name evidence="10" type="ORF">ERS007720_04839</name>
    <name evidence="11" type="ORF">ERS007739_05299</name>
    <name evidence="8" type="ORF">ERS007741_02445</name>
    <name evidence="3" type="ORF">ERS027646_02185</name>
    <name evidence="5" type="ORF">ERS027659_04348</name>
    <name evidence="4" type="ORF">ERS027661_04252</name>
</gene>
<accession>A0A0T9YSQ5</accession>
<evidence type="ECO:0000313" key="22">
    <source>
        <dbReference type="Proteomes" id="UP000050164"/>
    </source>
</evidence>
<dbReference type="Proteomes" id="UP000048289">
    <property type="component" value="Unassembled WGS sequence"/>
</dbReference>
<sequence>MVLMPKKFVAISTPWRAWLAPSSANVGIAAKAVP</sequence>
<evidence type="ECO:0000313" key="18">
    <source>
        <dbReference type="Proteomes" id="UP000048289"/>
    </source>
</evidence>
<organism evidence="7 12">
    <name type="scientific">Mycobacterium tuberculosis</name>
    <dbReference type="NCBI Taxonomy" id="1773"/>
    <lineage>
        <taxon>Bacteria</taxon>
        <taxon>Bacillati</taxon>
        <taxon>Actinomycetota</taxon>
        <taxon>Actinomycetes</taxon>
        <taxon>Mycobacteriales</taxon>
        <taxon>Mycobacteriaceae</taxon>
        <taxon>Mycobacterium</taxon>
        <taxon>Mycobacterium tuberculosis complex</taxon>
    </lineage>
</organism>
<evidence type="ECO:0000313" key="16">
    <source>
        <dbReference type="Proteomes" id="UP000045842"/>
    </source>
</evidence>
<evidence type="ECO:0000313" key="15">
    <source>
        <dbReference type="Proteomes" id="UP000044938"/>
    </source>
</evidence>
<evidence type="ECO:0000313" key="10">
    <source>
        <dbReference type="EMBL" id="COX73451.1"/>
    </source>
</evidence>
<dbReference type="Proteomes" id="UP000044938">
    <property type="component" value="Unassembled WGS sequence"/>
</dbReference>
<protein>
    <submittedName>
        <fullName evidence="7">Uncharacterized protein</fullName>
    </submittedName>
</protein>
<dbReference type="Proteomes" id="UP000039217">
    <property type="component" value="Unassembled WGS sequence"/>
</dbReference>
<evidence type="ECO:0000313" key="8">
    <source>
        <dbReference type="EMBL" id="COW41432.1"/>
    </source>
</evidence>
<dbReference type="AlphaFoldDB" id="A0A0T9YSQ5"/>
<evidence type="ECO:0000313" key="6">
    <source>
        <dbReference type="EMBL" id="CNW30203.1"/>
    </source>
</evidence>
<dbReference type="EMBL" id="CNFT01001538">
    <property type="protein sequence ID" value="CKT39708.1"/>
    <property type="molecule type" value="Genomic_DNA"/>
</dbReference>
<dbReference type="Proteomes" id="UP000045842">
    <property type="component" value="Unassembled WGS sequence"/>
</dbReference>
<dbReference type="Proteomes" id="UP000049023">
    <property type="component" value="Unassembled WGS sequence"/>
</dbReference>
<dbReference type="Proteomes" id="UP000048948">
    <property type="component" value="Unassembled WGS sequence"/>
</dbReference>
<evidence type="ECO:0000313" key="1">
    <source>
        <dbReference type="EMBL" id="CFE47542.1"/>
    </source>
</evidence>
<evidence type="ECO:0000313" key="13">
    <source>
        <dbReference type="Proteomes" id="UP000039021"/>
    </source>
</evidence>
<dbReference type="EMBL" id="CSAD01001178">
    <property type="protein sequence ID" value="COW93556.1"/>
    <property type="molecule type" value="Genomic_DNA"/>
</dbReference>